<feature type="domain" description="GB1/RHD3-type G" evidence="10">
    <location>
        <begin position="37"/>
        <end position="253"/>
    </location>
</feature>
<keyword evidence="7 8" id="KW-0472">Membrane</keyword>
<dbReference type="PANTHER" id="PTHR45923:SF2">
    <property type="entry name" value="PROTEIN SEY1"/>
    <property type="match status" value="1"/>
</dbReference>
<dbReference type="OMA" id="PIIKMTE"/>
<reference evidence="11 12" key="1">
    <citation type="journal article" date="2011" name="J. Gen. Appl. Microbiol.">
        <title>Draft genome sequencing of the enigmatic yeast Saitoella complicata.</title>
        <authorList>
            <person name="Nishida H."/>
            <person name="Hamamoto M."/>
            <person name="Sugiyama J."/>
        </authorList>
    </citation>
    <scope>NUCLEOTIDE SEQUENCE [LARGE SCALE GENOMIC DNA]</scope>
    <source>
        <strain evidence="11 12">NRRL Y-17804</strain>
    </source>
</reference>
<feature type="topological domain" description="Cytoplasmic" evidence="8">
    <location>
        <begin position="1"/>
        <end position="630"/>
    </location>
</feature>
<keyword evidence="8" id="KW-0175">Coiled coil</keyword>
<dbReference type="Gene3D" id="3.40.50.300">
    <property type="entry name" value="P-loop containing nucleotide triphosphate hydrolases"/>
    <property type="match status" value="1"/>
</dbReference>
<organism evidence="11 12">
    <name type="scientific">Saitoella complicata (strain BCRC 22490 / CBS 7301 / JCM 7358 / NBRC 10748 / NRRL Y-17804)</name>
    <dbReference type="NCBI Taxonomy" id="698492"/>
    <lineage>
        <taxon>Eukaryota</taxon>
        <taxon>Fungi</taxon>
        <taxon>Dikarya</taxon>
        <taxon>Ascomycota</taxon>
        <taxon>Taphrinomycotina</taxon>
        <taxon>Taphrinomycotina incertae sedis</taxon>
        <taxon>Saitoella</taxon>
    </lineage>
</organism>
<dbReference type="AlphaFoldDB" id="A0A0E9NJU1"/>
<evidence type="ECO:0000256" key="2">
    <source>
        <dbReference type="ARBA" id="ARBA00022741"/>
    </source>
</evidence>
<dbReference type="InterPro" id="IPR027417">
    <property type="entry name" value="P-loop_NTPase"/>
</dbReference>
<feature type="topological domain" description="Lumenal" evidence="8">
    <location>
        <begin position="652"/>
        <end position="654"/>
    </location>
</feature>
<dbReference type="Pfam" id="PF05879">
    <property type="entry name" value="RHD3_GTPase"/>
    <property type="match status" value="1"/>
</dbReference>
<dbReference type="EMBL" id="BACD03000027">
    <property type="protein sequence ID" value="GAO49946.1"/>
    <property type="molecule type" value="Genomic_DNA"/>
</dbReference>
<feature type="transmembrane region" description="Helical" evidence="9">
    <location>
        <begin position="656"/>
        <end position="676"/>
    </location>
</feature>
<gene>
    <name evidence="8" type="primary">SEY1</name>
    <name evidence="11" type="ORF">G7K_4082-t1</name>
</gene>
<evidence type="ECO:0000259" key="10">
    <source>
        <dbReference type="PROSITE" id="PS51715"/>
    </source>
</evidence>
<name>A0A0E9NJU1_SAICN</name>
<feature type="coiled-coil region" evidence="8">
    <location>
        <begin position="418"/>
        <end position="445"/>
    </location>
</feature>
<reference evidence="11 12" key="2">
    <citation type="journal article" date="2014" name="J. Gen. Appl. Microbiol.">
        <title>The early diverging ascomycetous budding yeast Saitoella complicata has three histone deacetylases belonging to the Clr6, Hos2, and Rpd3 lineages.</title>
        <authorList>
            <person name="Nishida H."/>
            <person name="Matsumoto T."/>
            <person name="Kondo S."/>
            <person name="Hamamoto M."/>
            <person name="Yoshikawa H."/>
        </authorList>
    </citation>
    <scope>NUCLEOTIDE SEQUENCE [LARGE SCALE GENOMIC DNA]</scope>
    <source>
        <strain evidence="11 12">NRRL Y-17804</strain>
    </source>
</reference>
<evidence type="ECO:0000256" key="6">
    <source>
        <dbReference type="ARBA" id="ARBA00023134"/>
    </source>
</evidence>
<feature type="binding site" evidence="8">
    <location>
        <begin position="47"/>
        <end position="54"/>
    </location>
    <ligand>
        <name>GTP</name>
        <dbReference type="ChEBI" id="CHEBI:37565"/>
    </ligand>
</feature>
<dbReference type="InterPro" id="IPR008803">
    <property type="entry name" value="RHD3/Sey1"/>
</dbReference>
<keyword evidence="3 8" id="KW-0378">Hydrolase</keyword>
<keyword evidence="4 8" id="KW-0256">Endoplasmic reticulum</keyword>
<evidence type="ECO:0000256" key="4">
    <source>
        <dbReference type="ARBA" id="ARBA00022824"/>
    </source>
</evidence>
<dbReference type="HAMAP" id="MF_03109">
    <property type="entry name" value="Sey1"/>
    <property type="match status" value="1"/>
</dbReference>
<evidence type="ECO:0000256" key="8">
    <source>
        <dbReference type="HAMAP-Rule" id="MF_03109"/>
    </source>
</evidence>
<feature type="topological domain" description="Cytoplasmic" evidence="8">
    <location>
        <begin position="676"/>
        <end position="739"/>
    </location>
</feature>
<dbReference type="PROSITE" id="PS51715">
    <property type="entry name" value="G_GB1_RHD3"/>
    <property type="match status" value="1"/>
</dbReference>
<comment type="subcellular location">
    <subcellularLocation>
        <location evidence="8">Endoplasmic reticulum membrane</location>
        <topology evidence="8">Multi-pass membrane protein</topology>
    </subcellularLocation>
    <text evidence="8">Enriched in the cortical ER. Concentrated in punctae along the ER tubules.</text>
</comment>
<evidence type="ECO:0000256" key="7">
    <source>
        <dbReference type="ARBA" id="ARBA00023136"/>
    </source>
</evidence>
<keyword evidence="6 8" id="KW-0342">GTP-binding</keyword>
<dbReference type="InterPro" id="IPR046758">
    <property type="entry name" value="Sey1/RHD3-like_3HB"/>
</dbReference>
<comment type="similarity">
    <text evidence="8">Belongs to the TRAFAC class dynamin-like GTPase superfamily. GB1/RHD3 GTPase family. RHD3 subfamily.</text>
</comment>
<keyword evidence="1 8" id="KW-0812">Transmembrane</keyword>
<evidence type="ECO:0000313" key="12">
    <source>
        <dbReference type="Proteomes" id="UP000033140"/>
    </source>
</evidence>
<evidence type="ECO:0000313" key="11">
    <source>
        <dbReference type="EMBL" id="GAO49946.1"/>
    </source>
</evidence>
<evidence type="ECO:0000256" key="3">
    <source>
        <dbReference type="ARBA" id="ARBA00022801"/>
    </source>
</evidence>
<sequence>MAEEQHTYPSIQLIDGEKNFTNDLPSFLKTSGLADAGFNYNMVAVFGSQSTGKSTLLNKLFGTDFATMAEAQRRQTTKGIWMSRGVDSHCLVMDVEGTDGRERGDDQDFERKSALFSLATSEVIIVNLWEHQVGLYQGANMGLLKTVLEVNLQLFQKEKRERSMLFFVIRDHVGATPLKNLADTLTADLQRLWASISKPEGLEESKIEDYFNMEFTTLPHKILMPEKFDEEAAQLRERFVTPTNSGFVFRKEYHKRIPADGLTHYTSSIWDQIVHNKDLDLPTQQQLLAQYRCDEISNETINKFEDALLPLQQAMQSGKVLEGLGPQMSIIRKSALESFDHEASRYHREVYERSLRQFSDKVTAGITGKTNYDFAALVRDASESAIAAFRTEAESCCIEGTSWTFDEELQVLAREIAAVASRMRLEEMKRLATRLEKKIKQELDEPILLAFKQPKEDMWDKVMNAFEKTRSEAELTFLSKARSFNSSEEEQDAGVGELRKHAWTVLRSRIDEEATDGNLSSNLREYFEDRFRYDEDGVPRVWKPSDDIDSKYRDARNETLKLIPIISTIRLSDGSQPSVDIAGSEDGVEPKDLFQVLSASRQRDISDRFRRAADAVYVEAKRSTISSGASIPIWMYGLMVALGWNEFIAVLRNPVYFLFLALLAAGAYTVYSLNLGGPIERVSRAMIGQVVDISKEKLREWIVETKEAIPVPIRSDVHSVPKPVQVEMKELDEDGKRKL</sequence>
<accession>A0A0E9NJU1</accession>
<dbReference type="PANTHER" id="PTHR45923">
    <property type="entry name" value="PROTEIN SEY1"/>
    <property type="match status" value="1"/>
</dbReference>
<dbReference type="GO" id="GO:0016320">
    <property type="term" value="P:endoplasmic reticulum membrane fusion"/>
    <property type="evidence" value="ECO:0007669"/>
    <property type="project" value="TreeGrafter"/>
</dbReference>
<evidence type="ECO:0000256" key="5">
    <source>
        <dbReference type="ARBA" id="ARBA00022989"/>
    </source>
</evidence>
<dbReference type="GO" id="GO:0005789">
    <property type="term" value="C:endoplasmic reticulum membrane"/>
    <property type="evidence" value="ECO:0007669"/>
    <property type="project" value="UniProtKB-SubCell"/>
</dbReference>
<comment type="caution">
    <text evidence="11">The sequence shown here is derived from an EMBL/GenBank/DDBJ whole genome shotgun (WGS) entry which is preliminary data.</text>
</comment>
<keyword evidence="5 8" id="KW-1133">Transmembrane helix</keyword>
<dbReference type="SUPFAM" id="SSF52540">
    <property type="entry name" value="P-loop containing nucleoside triphosphate hydrolases"/>
    <property type="match status" value="1"/>
</dbReference>
<proteinExistence type="inferred from homology"/>
<evidence type="ECO:0000256" key="1">
    <source>
        <dbReference type="ARBA" id="ARBA00022692"/>
    </source>
</evidence>
<dbReference type="GO" id="GO:0005525">
    <property type="term" value="F:GTP binding"/>
    <property type="evidence" value="ECO:0007669"/>
    <property type="project" value="UniProtKB-UniRule"/>
</dbReference>
<evidence type="ECO:0000256" key="9">
    <source>
        <dbReference type="SAM" id="Phobius"/>
    </source>
</evidence>
<dbReference type="Proteomes" id="UP000033140">
    <property type="component" value="Unassembled WGS sequence"/>
</dbReference>
<dbReference type="CDD" id="cd01851">
    <property type="entry name" value="GBP"/>
    <property type="match status" value="1"/>
</dbReference>
<dbReference type="Pfam" id="PF20428">
    <property type="entry name" value="Sey1_3HB"/>
    <property type="match status" value="1"/>
</dbReference>
<dbReference type="InterPro" id="IPR030386">
    <property type="entry name" value="G_GB1_RHD3_dom"/>
</dbReference>
<protein>
    <recommendedName>
        <fullName evidence="10">GB1/RHD3-type G domain-containing protein</fullName>
    </recommendedName>
</protein>
<keyword evidence="2 8" id="KW-0547">Nucleotide-binding</keyword>
<keyword evidence="12" id="KW-1185">Reference proteome</keyword>
<reference evidence="11 12" key="3">
    <citation type="journal article" date="2015" name="Genome Announc.">
        <title>Draft Genome Sequence of the Archiascomycetous Yeast Saitoella complicata.</title>
        <authorList>
            <person name="Yamauchi K."/>
            <person name="Kondo S."/>
            <person name="Hamamoto M."/>
            <person name="Takahashi Y."/>
            <person name="Ogura Y."/>
            <person name="Hayashi T."/>
            <person name="Nishida H."/>
        </authorList>
    </citation>
    <scope>NUCLEOTIDE SEQUENCE [LARGE SCALE GENOMIC DNA]</scope>
    <source>
        <strain evidence="11 12">NRRL Y-17804</strain>
    </source>
</reference>
<dbReference type="STRING" id="698492.A0A0E9NJU1"/>
<dbReference type="FunFam" id="3.40.50.300:FF:000727">
    <property type="entry name" value="Protein SEY1 homolog"/>
    <property type="match status" value="1"/>
</dbReference>
<dbReference type="GO" id="GO:0003924">
    <property type="term" value="F:GTPase activity"/>
    <property type="evidence" value="ECO:0007669"/>
    <property type="project" value="UniProtKB-UniRule"/>
</dbReference>